<dbReference type="Gene3D" id="1.25.40.10">
    <property type="entry name" value="Tetratricopeptide repeat domain"/>
    <property type="match status" value="1"/>
</dbReference>
<evidence type="ECO:0008006" key="3">
    <source>
        <dbReference type="Google" id="ProtNLM"/>
    </source>
</evidence>
<dbReference type="EMBL" id="JAEMHK010000002">
    <property type="protein sequence ID" value="MBJ6799261.1"/>
    <property type="molecule type" value="Genomic_DNA"/>
</dbReference>
<evidence type="ECO:0000313" key="2">
    <source>
        <dbReference type="Proteomes" id="UP000641025"/>
    </source>
</evidence>
<reference evidence="1 2" key="1">
    <citation type="submission" date="2020-12" db="EMBL/GenBank/DDBJ databases">
        <title>Geomonas sp. Red259, isolated from paddy soil.</title>
        <authorList>
            <person name="Xu Z."/>
            <person name="Zhang Z."/>
            <person name="Masuda Y."/>
            <person name="Itoh H."/>
            <person name="Senoo K."/>
        </authorList>
    </citation>
    <scope>NUCLEOTIDE SEQUENCE [LARGE SCALE GENOMIC DNA]</scope>
    <source>
        <strain evidence="1 2">Red259</strain>
    </source>
</reference>
<dbReference type="InterPro" id="IPR011990">
    <property type="entry name" value="TPR-like_helical_dom_sf"/>
</dbReference>
<comment type="caution">
    <text evidence="1">The sequence shown here is derived from an EMBL/GenBank/DDBJ whole genome shotgun (WGS) entry which is preliminary data.</text>
</comment>
<name>A0ABS0YMR1_9BACT</name>
<dbReference type="Proteomes" id="UP000641025">
    <property type="component" value="Unassembled WGS sequence"/>
</dbReference>
<proteinExistence type="predicted"/>
<sequence length="283" mass="31897">MRKLFLVLPMLLAGYLVVVFALADYMRSKPFVEKLGYIPSVNTMKAMSADHRETVGALLMLKVLMYYGGLVDKASNELDMPVDYPAMSRTIDASLKLDPYNMDGYYFAQAVLTWNVGQVALANTFLERGMQYRDWDWQLPYFVGFNNAYFLKDYGRAAKYYRRAAELSGNNMFINLAGRYMQRSGSTEMAIVYLGNMARNSRDQAVKKSLLIRQAAFIRVFALEKARDAFVKQRGKLPGSLEDLVRAGLLRGIPRDPYGGKFILQSDGSISSTSGFSFSGVKK</sequence>
<evidence type="ECO:0000313" key="1">
    <source>
        <dbReference type="EMBL" id="MBJ6799261.1"/>
    </source>
</evidence>
<gene>
    <name evidence="1" type="ORF">JFN90_03820</name>
</gene>
<accession>A0ABS0YMR1</accession>
<organism evidence="1 2">
    <name type="scientific">Geomonas propionica</name>
    <dbReference type="NCBI Taxonomy" id="2798582"/>
    <lineage>
        <taxon>Bacteria</taxon>
        <taxon>Pseudomonadati</taxon>
        <taxon>Thermodesulfobacteriota</taxon>
        <taxon>Desulfuromonadia</taxon>
        <taxon>Geobacterales</taxon>
        <taxon>Geobacteraceae</taxon>
        <taxon>Geomonas</taxon>
    </lineage>
</organism>
<dbReference type="InterPro" id="IPR045584">
    <property type="entry name" value="Pilin-like"/>
</dbReference>
<protein>
    <recommendedName>
        <fullName evidence="3">Tetratricopeptide repeat protein</fullName>
    </recommendedName>
</protein>
<keyword evidence="2" id="KW-1185">Reference proteome</keyword>
<dbReference type="SUPFAM" id="SSF54523">
    <property type="entry name" value="Pili subunits"/>
    <property type="match status" value="1"/>
</dbReference>